<evidence type="ECO:0000313" key="3">
    <source>
        <dbReference type="Proteomes" id="UP000603200"/>
    </source>
</evidence>
<accession>A0ABQ3ZU40</accession>
<protein>
    <recommendedName>
        <fullName evidence="4">Tat pathway signal sequence domain protein</fullName>
    </recommendedName>
</protein>
<sequence>MRAIRINTAIIAALLVAATGTPALAAPSPAAFSPAAFSPAAFSQAAFSQDAFSQDAGNAATGSAAAGTVLTVGSAEGDAAAVGDVLTAAVVTGTTADFSTASGGTTGIKCAQSTFTAVVVDNPAAPGVATESTTAQTFASCTANILGVTRVNTVTVNNVPFATTVESGTGTVTVAGTVAAPIQTTLNLGTILGTINCVYRAVGNAITGLSSNADNSITFTNQEFAKSSGPITCPSSGFFTAHYAPVLDTSIDGSPAVFTN</sequence>
<feature type="signal peptide" evidence="1">
    <location>
        <begin position="1"/>
        <end position="25"/>
    </location>
</feature>
<evidence type="ECO:0008006" key="4">
    <source>
        <dbReference type="Google" id="ProtNLM"/>
    </source>
</evidence>
<dbReference type="EMBL" id="BOMN01000066">
    <property type="protein sequence ID" value="GIE22106.1"/>
    <property type="molecule type" value="Genomic_DNA"/>
</dbReference>
<comment type="caution">
    <text evidence="2">The sequence shown here is derived from an EMBL/GenBank/DDBJ whole genome shotgun (WGS) entry which is preliminary data.</text>
</comment>
<keyword evidence="1" id="KW-0732">Signal</keyword>
<proteinExistence type="predicted"/>
<dbReference type="Proteomes" id="UP000603200">
    <property type="component" value="Unassembled WGS sequence"/>
</dbReference>
<name>A0ABQ3ZU40_9ACTN</name>
<evidence type="ECO:0000256" key="1">
    <source>
        <dbReference type="SAM" id="SignalP"/>
    </source>
</evidence>
<feature type="chain" id="PRO_5046850775" description="Tat pathway signal sequence domain protein" evidence="1">
    <location>
        <begin position="26"/>
        <end position="260"/>
    </location>
</feature>
<dbReference type="RefSeq" id="WP_203839210.1">
    <property type="nucleotide sequence ID" value="NZ_BAAATV010000002.1"/>
</dbReference>
<reference evidence="2 3" key="1">
    <citation type="submission" date="2021-01" db="EMBL/GenBank/DDBJ databases">
        <title>Whole genome shotgun sequence of Actinoplanes humidus NBRC 14915.</title>
        <authorList>
            <person name="Komaki H."/>
            <person name="Tamura T."/>
        </authorList>
    </citation>
    <scope>NUCLEOTIDE SEQUENCE [LARGE SCALE GENOMIC DNA]</scope>
    <source>
        <strain evidence="2 3">NBRC 14915</strain>
    </source>
</reference>
<gene>
    <name evidence="2" type="ORF">Ahu01nite_052080</name>
</gene>
<keyword evidence="3" id="KW-1185">Reference proteome</keyword>
<evidence type="ECO:0000313" key="2">
    <source>
        <dbReference type="EMBL" id="GIE22106.1"/>
    </source>
</evidence>
<organism evidence="2 3">
    <name type="scientific">Winogradskya humida</name>
    <dbReference type="NCBI Taxonomy" id="113566"/>
    <lineage>
        <taxon>Bacteria</taxon>
        <taxon>Bacillati</taxon>
        <taxon>Actinomycetota</taxon>
        <taxon>Actinomycetes</taxon>
        <taxon>Micromonosporales</taxon>
        <taxon>Micromonosporaceae</taxon>
        <taxon>Winogradskya</taxon>
    </lineage>
</organism>